<reference evidence="3 4" key="1">
    <citation type="submission" date="2020-08" db="EMBL/GenBank/DDBJ databases">
        <title>Genomic Encyclopedia of Type Strains, Phase IV (KMG-V): Genome sequencing to study the core and pangenomes of soil and plant-associated prokaryotes.</title>
        <authorList>
            <person name="Whitman W."/>
        </authorList>
    </citation>
    <scope>NUCLEOTIDE SEQUENCE [LARGE SCALE GENOMIC DNA]</scope>
    <source>
        <strain evidence="3 4">X5P2</strain>
    </source>
</reference>
<name>A0A9X0QG07_9BACT</name>
<evidence type="ECO:0000256" key="1">
    <source>
        <dbReference type="SAM" id="MobiDB-lite"/>
    </source>
</evidence>
<organism evidence="3 4">
    <name type="scientific">Tunturiibacter gelidiferens</name>
    <dbReference type="NCBI Taxonomy" id="3069689"/>
    <lineage>
        <taxon>Bacteria</taxon>
        <taxon>Pseudomonadati</taxon>
        <taxon>Acidobacteriota</taxon>
        <taxon>Terriglobia</taxon>
        <taxon>Terriglobales</taxon>
        <taxon>Acidobacteriaceae</taxon>
        <taxon>Tunturiibacter</taxon>
    </lineage>
</organism>
<dbReference type="RefSeq" id="WP_183978522.1">
    <property type="nucleotide sequence ID" value="NZ_JACHEB010000007.1"/>
</dbReference>
<feature type="transmembrane region" description="Helical" evidence="2">
    <location>
        <begin position="98"/>
        <end position="118"/>
    </location>
</feature>
<dbReference type="AlphaFoldDB" id="A0A9X0QG07"/>
<protein>
    <submittedName>
        <fullName evidence="3">Uncharacterized protein</fullName>
    </submittedName>
</protein>
<feature type="compositionally biased region" description="Polar residues" evidence="1">
    <location>
        <begin position="7"/>
        <end position="16"/>
    </location>
</feature>
<gene>
    <name evidence="3" type="ORF">HDF14_003383</name>
</gene>
<proteinExistence type="predicted"/>
<evidence type="ECO:0000313" key="4">
    <source>
        <dbReference type="Proteomes" id="UP000535182"/>
    </source>
</evidence>
<keyword evidence="2" id="KW-1133">Transmembrane helix</keyword>
<keyword evidence="2" id="KW-0472">Membrane</keyword>
<comment type="caution">
    <text evidence="3">The sequence shown here is derived from an EMBL/GenBank/DDBJ whole genome shotgun (WGS) entry which is preliminary data.</text>
</comment>
<keyword evidence="4" id="KW-1185">Reference proteome</keyword>
<evidence type="ECO:0000313" key="3">
    <source>
        <dbReference type="EMBL" id="MBB5329761.1"/>
    </source>
</evidence>
<feature type="transmembrane region" description="Helical" evidence="2">
    <location>
        <begin position="59"/>
        <end position="78"/>
    </location>
</feature>
<accession>A0A9X0QG07</accession>
<keyword evidence="2" id="KW-0812">Transmembrane</keyword>
<evidence type="ECO:0000256" key="2">
    <source>
        <dbReference type="SAM" id="Phobius"/>
    </source>
</evidence>
<sequence length="128" mass="14318">MSEARDNSSSQDYSRTSHQEALGGARNIGARASVVNRTHRVVRERAMMLAVRRSRIRSLWAPLAICSSLFVIICTAVWNVLDAYEVTPNGVPDASNQFLVLCLWFLPVSMALLALVLFRRTRKREVAG</sequence>
<dbReference type="EMBL" id="JACHEB010000007">
    <property type="protein sequence ID" value="MBB5329761.1"/>
    <property type="molecule type" value="Genomic_DNA"/>
</dbReference>
<feature type="region of interest" description="Disordered" evidence="1">
    <location>
        <begin position="1"/>
        <end position="21"/>
    </location>
</feature>
<dbReference type="Proteomes" id="UP000535182">
    <property type="component" value="Unassembled WGS sequence"/>
</dbReference>